<accession>A0AAP9J0C6</accession>
<dbReference type="AlphaFoldDB" id="A0AAP9J0C6"/>
<dbReference type="EMBL" id="CP041396">
    <property type="protein sequence ID" value="QDM12915.1"/>
    <property type="molecule type" value="Genomic_DNA"/>
</dbReference>
<keyword evidence="1" id="KW-0614">Plasmid</keyword>
<protein>
    <submittedName>
        <fullName evidence="1">Uncharacterized protein</fullName>
    </submittedName>
</protein>
<name>A0AAP9J0C6_BACOV</name>
<proteinExistence type="predicted"/>
<gene>
    <name evidence="1" type="ORF">DYI28_29765</name>
</gene>
<organism evidence="1 2">
    <name type="scientific">Bacteroides ovatus</name>
    <dbReference type="NCBI Taxonomy" id="28116"/>
    <lineage>
        <taxon>Bacteria</taxon>
        <taxon>Pseudomonadati</taxon>
        <taxon>Bacteroidota</taxon>
        <taxon>Bacteroidia</taxon>
        <taxon>Bacteroidales</taxon>
        <taxon>Bacteroidaceae</taxon>
        <taxon>Bacteroides</taxon>
    </lineage>
</organism>
<sequence length="123" mass="14194">MINPNNKEFINYTDESFLYGWCENCNTGVILSDTDEIQAEIQQKYDTFVKENGKEPAYAVCDIVWKDNNDLESVKIQLSADSNPDEDDDFFFYCNGLNDLKSLCDFGSEDFIVTEIDRLENND</sequence>
<geneLocation type="plasmid" evidence="1 2">
    <name>unnamed1</name>
</geneLocation>
<evidence type="ECO:0000313" key="2">
    <source>
        <dbReference type="Proteomes" id="UP000318823"/>
    </source>
</evidence>
<evidence type="ECO:0000313" key="1">
    <source>
        <dbReference type="EMBL" id="QDM12915.1"/>
    </source>
</evidence>
<dbReference type="Proteomes" id="UP000318823">
    <property type="component" value="Plasmid unnamed1"/>
</dbReference>
<reference evidence="2" key="1">
    <citation type="journal article" date="2018" name="J. Anim. Genet.">
        <title>Acquired interbacterial defense systems protect against interspecies antagonism in the human gut microbiome.</title>
        <authorList>
            <person name="Ross B.D."/>
            <person name="Verster A.J."/>
            <person name="Radey M.C."/>
            <person name="Schmidtke D.T."/>
            <person name="Pope C.E."/>
            <person name="Hoffman L.R."/>
            <person name="Hajjar A."/>
            <person name="Peterson S.B."/>
            <person name="Borenstein E."/>
            <person name="Mougous J."/>
        </authorList>
    </citation>
    <scope>NUCLEOTIDE SEQUENCE [LARGE SCALE GENOMIC DNA]</scope>
    <source>
        <strain evidence="2">3725 D1 iv</strain>
        <plasmid evidence="2">unnamed1</plasmid>
    </source>
</reference>